<feature type="domain" description="4Fe-4S ferredoxin-type" evidence="9">
    <location>
        <begin position="356"/>
        <end position="386"/>
    </location>
</feature>
<dbReference type="KEGG" id="cad:Curi_c09970"/>
<feature type="binding site" evidence="8">
    <location>
        <position position="366"/>
    </location>
    <ligand>
        <name>[4Fe-4S] cluster</name>
        <dbReference type="ChEBI" id="CHEBI:49883"/>
        <label>1</label>
    </ligand>
</feature>
<comment type="similarity">
    <text evidence="8">Belongs to the 4Fe4S bacterial-type ferredoxin family. RnfC subfamily.</text>
</comment>
<dbReference type="Gene3D" id="3.30.70.3270">
    <property type="match status" value="1"/>
</dbReference>
<comment type="function">
    <text evidence="8">Part of a membrane-bound complex that couples electron transfer with translocation of ions across the membrane.</text>
</comment>
<dbReference type="Pfam" id="PF01512">
    <property type="entry name" value="Complex1_51K"/>
    <property type="match status" value="1"/>
</dbReference>
<dbReference type="PATRIC" id="fig|1128398.3.peg.997"/>
<keyword evidence="1 8" id="KW-0813">Transport</keyword>
<keyword evidence="2 8" id="KW-0004">4Fe-4S</keyword>
<dbReference type="InterPro" id="IPR010208">
    <property type="entry name" value="Ion_transpt_RnfC/RsxC"/>
</dbReference>
<dbReference type="InterPro" id="IPR011538">
    <property type="entry name" value="Nuo51_FMN-bd"/>
</dbReference>
<dbReference type="GO" id="GO:0005886">
    <property type="term" value="C:plasma membrane"/>
    <property type="evidence" value="ECO:0007669"/>
    <property type="project" value="UniProtKB-SubCell"/>
</dbReference>
<dbReference type="PANTHER" id="PTHR43034:SF2">
    <property type="entry name" value="ION-TRANSLOCATING OXIDOREDUCTASE COMPLEX SUBUNIT C"/>
    <property type="match status" value="1"/>
</dbReference>
<comment type="subunit">
    <text evidence="8">The complex is composed of six subunits: RnfA, RnfB, RnfC, RnfD, RnfE and RnfG.</text>
</comment>
<evidence type="ECO:0000259" key="9">
    <source>
        <dbReference type="PROSITE" id="PS51379"/>
    </source>
</evidence>
<comment type="subcellular location">
    <subcellularLocation>
        <location evidence="8">Cell membrane</location>
        <topology evidence="8">Peripheral membrane protein</topology>
    </subcellularLocation>
</comment>
<dbReference type="AlphaFoldDB" id="K0B036"/>
<evidence type="ECO:0000256" key="1">
    <source>
        <dbReference type="ARBA" id="ARBA00022448"/>
    </source>
</evidence>
<feature type="binding site" evidence="8">
    <location>
        <position position="372"/>
    </location>
    <ligand>
        <name>[4Fe-4S] cluster</name>
        <dbReference type="ChEBI" id="CHEBI:49883"/>
        <label>1</label>
    </ligand>
</feature>
<dbReference type="HAMAP" id="MF_00461">
    <property type="entry name" value="RsxC_RnfC"/>
    <property type="match status" value="1"/>
</dbReference>
<dbReference type="PANTHER" id="PTHR43034">
    <property type="entry name" value="ION-TRANSLOCATING OXIDOREDUCTASE COMPLEX SUBUNIT C"/>
    <property type="match status" value="1"/>
</dbReference>
<evidence type="ECO:0000256" key="8">
    <source>
        <dbReference type="HAMAP-Rule" id="MF_00461"/>
    </source>
</evidence>
<evidence type="ECO:0000256" key="5">
    <source>
        <dbReference type="ARBA" id="ARBA00022982"/>
    </source>
</evidence>
<dbReference type="GO" id="GO:0022900">
    <property type="term" value="P:electron transport chain"/>
    <property type="evidence" value="ECO:0007669"/>
    <property type="project" value="UniProtKB-UniRule"/>
</dbReference>
<dbReference type="Pfam" id="PF10531">
    <property type="entry name" value="SLBB"/>
    <property type="match status" value="1"/>
</dbReference>
<feature type="binding site" evidence="8">
    <location>
        <position position="415"/>
    </location>
    <ligand>
        <name>[4Fe-4S] cluster</name>
        <dbReference type="ChEBI" id="CHEBI:49883"/>
        <label>1</label>
    </ligand>
</feature>
<dbReference type="NCBIfam" id="NF003454">
    <property type="entry name" value="PRK05035.1"/>
    <property type="match status" value="1"/>
</dbReference>
<dbReference type="RefSeq" id="WP_014967148.1">
    <property type="nucleotide sequence ID" value="NC_018664.1"/>
</dbReference>
<feature type="domain" description="4Fe-4S ferredoxin-type" evidence="9">
    <location>
        <begin position="396"/>
        <end position="425"/>
    </location>
</feature>
<keyword evidence="7 8" id="KW-0411">Iron-sulfur</keyword>
<dbReference type="PROSITE" id="PS00198">
    <property type="entry name" value="4FE4S_FER_1"/>
    <property type="match status" value="2"/>
</dbReference>
<gene>
    <name evidence="8 10" type="primary">rnfC</name>
    <name evidence="10" type="ordered locus">Curi_c09970</name>
</gene>
<dbReference type="InterPro" id="IPR019554">
    <property type="entry name" value="Soluble_ligand-bd"/>
</dbReference>
<keyword evidence="3 8" id="KW-0479">Metal-binding</keyword>
<dbReference type="InterPro" id="IPR017900">
    <property type="entry name" value="4Fe4S_Fe_S_CS"/>
</dbReference>
<feature type="binding site" evidence="8">
    <location>
        <position position="405"/>
    </location>
    <ligand>
        <name>[4Fe-4S] cluster</name>
        <dbReference type="ChEBI" id="CHEBI:49883"/>
        <label>2</label>
    </ligand>
</feature>
<evidence type="ECO:0000256" key="7">
    <source>
        <dbReference type="ARBA" id="ARBA00023014"/>
    </source>
</evidence>
<dbReference type="GO" id="GO:0009055">
    <property type="term" value="F:electron transfer activity"/>
    <property type="evidence" value="ECO:0007669"/>
    <property type="project" value="InterPro"/>
</dbReference>
<keyword evidence="5 8" id="KW-0249">Electron transport</keyword>
<dbReference type="EMBL" id="CP003326">
    <property type="protein sequence ID" value="AFS78011.1"/>
    <property type="molecule type" value="Genomic_DNA"/>
</dbReference>
<dbReference type="eggNOG" id="COG4656">
    <property type="taxonomic scope" value="Bacteria"/>
</dbReference>
<dbReference type="Gene3D" id="3.40.50.11540">
    <property type="entry name" value="NADH-ubiquinone oxidoreductase 51kDa subunit"/>
    <property type="match status" value="1"/>
</dbReference>
<keyword evidence="8" id="KW-1278">Translocase</keyword>
<feature type="binding site" evidence="8">
    <location>
        <position position="376"/>
    </location>
    <ligand>
        <name>[4Fe-4S] cluster</name>
        <dbReference type="ChEBI" id="CHEBI:49883"/>
        <label>2</label>
    </ligand>
</feature>
<comment type="cofactor">
    <cofactor evidence="8">
        <name>[4Fe-4S] cluster</name>
        <dbReference type="ChEBI" id="CHEBI:49883"/>
    </cofactor>
    <text evidence="8">Binds 2 [4Fe-4S] clusters per subunit.</text>
</comment>
<dbReference type="NCBIfam" id="TIGR01945">
    <property type="entry name" value="rnfC"/>
    <property type="match status" value="1"/>
</dbReference>
<feature type="binding site" evidence="8">
    <location>
        <position position="411"/>
    </location>
    <ligand>
        <name>[4Fe-4S] cluster</name>
        <dbReference type="ChEBI" id="CHEBI:49883"/>
        <label>2</label>
    </ligand>
</feature>
<proteinExistence type="inferred from homology"/>
<keyword evidence="8" id="KW-0472">Membrane</keyword>
<dbReference type="PROSITE" id="PS51379">
    <property type="entry name" value="4FE4S_FER_2"/>
    <property type="match status" value="2"/>
</dbReference>
<evidence type="ECO:0000313" key="11">
    <source>
        <dbReference type="Proteomes" id="UP000006094"/>
    </source>
</evidence>
<feature type="binding site" evidence="8">
    <location>
        <position position="369"/>
    </location>
    <ligand>
        <name>[4Fe-4S] cluster</name>
        <dbReference type="ChEBI" id="CHEBI:49883"/>
        <label>1</label>
    </ligand>
</feature>
<dbReference type="Pfam" id="PF13237">
    <property type="entry name" value="Fer4_10"/>
    <property type="match status" value="1"/>
</dbReference>
<dbReference type="GO" id="GO:0051539">
    <property type="term" value="F:4 iron, 4 sulfur cluster binding"/>
    <property type="evidence" value="ECO:0007669"/>
    <property type="project" value="UniProtKB-KW"/>
</dbReference>
<dbReference type="OrthoDB" id="9767754at2"/>
<reference evidence="10 11" key="1">
    <citation type="journal article" date="2012" name="PLoS ONE">
        <title>The purine-utilizing bacterium Clostridium acidurici 9a: a genome-guided metabolic reconsideration.</title>
        <authorList>
            <person name="Hartwich K."/>
            <person name="Poehlein A."/>
            <person name="Daniel R."/>
        </authorList>
    </citation>
    <scope>NUCLEOTIDE SEQUENCE [LARGE SCALE GENOMIC DNA]</scope>
    <source>
        <strain evidence="11">ATCC 7906 / DSM 604 / BCRC 14475 / CIP 104303 / KCTC 5404 / NCIMB 10678 / 9a</strain>
    </source>
</reference>
<keyword evidence="4 8" id="KW-0677">Repeat</keyword>
<accession>K0B036</accession>
<dbReference type="Proteomes" id="UP000006094">
    <property type="component" value="Chromosome"/>
</dbReference>
<dbReference type="SUPFAM" id="SSF46548">
    <property type="entry name" value="alpha-helical ferredoxin"/>
    <property type="match status" value="1"/>
</dbReference>
<keyword evidence="11" id="KW-1185">Reference proteome</keyword>
<dbReference type="InterPro" id="IPR017896">
    <property type="entry name" value="4Fe4S_Fe-S-bd"/>
</dbReference>
<evidence type="ECO:0000256" key="6">
    <source>
        <dbReference type="ARBA" id="ARBA00023004"/>
    </source>
</evidence>
<dbReference type="GO" id="GO:0046872">
    <property type="term" value="F:metal ion binding"/>
    <property type="evidence" value="ECO:0007669"/>
    <property type="project" value="UniProtKB-KW"/>
</dbReference>
<evidence type="ECO:0000313" key="10">
    <source>
        <dbReference type="EMBL" id="AFS78011.1"/>
    </source>
</evidence>
<evidence type="ECO:0000256" key="3">
    <source>
        <dbReference type="ARBA" id="ARBA00022723"/>
    </source>
</evidence>
<sequence>MGLKSFKGGIHPEYSKSFTEKVALEKAKEPKMVTLPLQQHIGAPCEPIVKVGDSVKIGQKIGEASGFVSAAVHSSISGTVKKIAEVDTPNGKILSVIIESDGTDAVHESVKPKGSLDKLTKDEIVNIIKEAGITGLGGASFPTHVKLSPPPEKKVDTVVLNGAECEPFLTADHRLMLEQPEKVIFGLKAIMKAVGVTKGSIGVEDNKKDAIEALKKAAANEPNIEIVELETKYPQGDEKRLIDATTGRKVPVGGLPMDVGVVVNNVGTAAAVATAIQTGMPLIERIVTITGGAINTPKNLIVKLGTPFKEVIEQCGGYKGTPGKIIMGGPMMGGAQFTDEVPVIKGTSGILVLSEEQAKIPEAQQCIRCGKCVEVCPVNLQPVSIRQLSVKERHEETEKLNVLSCIECGSCSFICPAKIPLLQSIKVSKQDLLARKRKSK</sequence>
<evidence type="ECO:0000256" key="2">
    <source>
        <dbReference type="ARBA" id="ARBA00022485"/>
    </source>
</evidence>
<keyword evidence="8" id="KW-1003">Cell membrane</keyword>
<organism evidence="10 11">
    <name type="scientific">Gottschalkia acidurici (strain ATCC 7906 / DSM 604 / BCRC 14475 / CIP 104303 / KCTC 5404 / NCIMB 10678 / 9a)</name>
    <name type="common">Clostridium acidurici</name>
    <dbReference type="NCBI Taxonomy" id="1128398"/>
    <lineage>
        <taxon>Bacteria</taxon>
        <taxon>Bacillati</taxon>
        <taxon>Bacillota</taxon>
        <taxon>Tissierellia</taxon>
        <taxon>Tissierellales</taxon>
        <taxon>Gottschalkiaceae</taxon>
        <taxon>Gottschalkia</taxon>
    </lineage>
</organism>
<dbReference type="InterPro" id="IPR026902">
    <property type="entry name" value="RnfC_N"/>
</dbReference>
<dbReference type="STRING" id="1128398.Curi_c09970"/>
<dbReference type="InterPro" id="IPR037225">
    <property type="entry name" value="Nuo51_FMN-bd_sf"/>
</dbReference>
<dbReference type="SUPFAM" id="SSF142019">
    <property type="entry name" value="Nqo1 FMN-binding domain-like"/>
    <property type="match status" value="1"/>
</dbReference>
<keyword evidence="6 8" id="KW-0408">Iron</keyword>
<dbReference type="Pfam" id="PF13375">
    <property type="entry name" value="RnfC_N"/>
    <property type="match status" value="1"/>
</dbReference>
<protein>
    <recommendedName>
        <fullName evidence="8">Ion-translocating oxidoreductase complex subunit C</fullName>
        <ecNumber evidence="8">7.-.-.-</ecNumber>
    </recommendedName>
    <alternativeName>
        <fullName evidence="8">Rnf electron transport complex subunit C</fullName>
    </alternativeName>
</protein>
<name>K0B036_GOTA9</name>
<dbReference type="HOGENOM" id="CLU_010808_6_0_9"/>
<dbReference type="EC" id="7.-.-.-" evidence="8"/>
<feature type="binding site" evidence="8">
    <location>
        <position position="408"/>
    </location>
    <ligand>
        <name>[4Fe-4S] cluster</name>
        <dbReference type="ChEBI" id="CHEBI:49883"/>
        <label>2</label>
    </ligand>
</feature>
<evidence type="ECO:0000256" key="4">
    <source>
        <dbReference type="ARBA" id="ARBA00022737"/>
    </source>
</evidence>